<dbReference type="PROSITE" id="PS50026">
    <property type="entry name" value="EGF_3"/>
    <property type="match status" value="2"/>
</dbReference>
<accession>A0ABN8PKU4</accession>
<reference evidence="14 15" key="1">
    <citation type="submission" date="2022-05" db="EMBL/GenBank/DDBJ databases">
        <authorList>
            <consortium name="Genoscope - CEA"/>
            <person name="William W."/>
        </authorList>
    </citation>
    <scope>NUCLEOTIDE SEQUENCE [LARGE SCALE GENOMIC DNA]</scope>
</reference>
<dbReference type="Proteomes" id="UP001159427">
    <property type="component" value="Unassembled WGS sequence"/>
</dbReference>
<dbReference type="PANTHER" id="PTHR10225:SF5">
    <property type="entry name" value="C-TYPE LECTIN DOMAIN-CONTAINING PROTEIN"/>
    <property type="match status" value="1"/>
</dbReference>
<dbReference type="InterPro" id="IPR003609">
    <property type="entry name" value="Pan_app"/>
</dbReference>
<dbReference type="Gene3D" id="2.10.25.10">
    <property type="entry name" value="Laminin"/>
    <property type="match status" value="2"/>
</dbReference>
<keyword evidence="15" id="KW-1185">Reference proteome</keyword>
<keyword evidence="2" id="KW-0812">Transmembrane</keyword>
<feature type="disulfide bond" evidence="9">
    <location>
        <begin position="127"/>
        <end position="144"/>
    </location>
</feature>
<dbReference type="Gene3D" id="3.50.4.10">
    <property type="entry name" value="Hepatocyte Growth Factor"/>
    <property type="match status" value="2"/>
</dbReference>
<dbReference type="PROSITE" id="PS50963">
    <property type="entry name" value="LINK_2"/>
    <property type="match status" value="2"/>
</dbReference>
<dbReference type="SMART" id="SM00445">
    <property type="entry name" value="LINK"/>
    <property type="match status" value="2"/>
</dbReference>
<dbReference type="InterPro" id="IPR000538">
    <property type="entry name" value="Link_dom"/>
</dbReference>
<comment type="subcellular location">
    <subcellularLocation>
        <location evidence="1">Membrane</location>
        <topology evidence="1">Single-pass membrane protein</topology>
    </subcellularLocation>
</comment>
<keyword evidence="7" id="KW-0675">Receptor</keyword>
<dbReference type="EMBL" id="CALNXI010000902">
    <property type="protein sequence ID" value="CAH3145923.1"/>
    <property type="molecule type" value="Genomic_DNA"/>
</dbReference>
<dbReference type="Pfam" id="PF00024">
    <property type="entry name" value="PAN_1"/>
    <property type="match status" value="1"/>
</dbReference>
<comment type="caution">
    <text evidence="14">The sequence shown here is derived from an EMBL/GenBank/DDBJ whole genome shotgun (WGS) entry which is preliminary data.</text>
</comment>
<name>A0ABN8PKU4_9CNID</name>
<feature type="domain" description="Apple" evidence="12">
    <location>
        <begin position="338"/>
        <end position="424"/>
    </location>
</feature>
<dbReference type="PRINTS" id="PR01265">
    <property type="entry name" value="LINKMODULE"/>
</dbReference>
<feature type="domain" description="Link" evidence="13">
    <location>
        <begin position="486"/>
        <end position="578"/>
    </location>
</feature>
<dbReference type="InterPro" id="IPR000742">
    <property type="entry name" value="EGF"/>
</dbReference>
<keyword evidence="5" id="KW-0472">Membrane</keyword>
<proteinExistence type="predicted"/>
<evidence type="ECO:0000313" key="15">
    <source>
        <dbReference type="Proteomes" id="UP001159427"/>
    </source>
</evidence>
<comment type="caution">
    <text evidence="9">Lacks conserved residue(s) required for the propagation of feature annotation.</text>
</comment>
<feature type="domain" description="Apple" evidence="12">
    <location>
        <begin position="28"/>
        <end position="113"/>
    </location>
</feature>
<dbReference type="PROSITE" id="PS50948">
    <property type="entry name" value="PAN"/>
    <property type="match status" value="2"/>
</dbReference>
<keyword evidence="8" id="KW-0325">Glycoprotein</keyword>
<evidence type="ECO:0000259" key="12">
    <source>
        <dbReference type="PROSITE" id="PS50948"/>
    </source>
</evidence>
<evidence type="ECO:0000256" key="1">
    <source>
        <dbReference type="ARBA" id="ARBA00004167"/>
    </source>
</evidence>
<dbReference type="Gene3D" id="3.10.100.10">
    <property type="entry name" value="Mannose-Binding Protein A, subunit A"/>
    <property type="match status" value="2"/>
</dbReference>
<keyword evidence="6 9" id="KW-1015">Disulfide bond</keyword>
<dbReference type="PROSITE" id="PS01241">
    <property type="entry name" value="LINK_1"/>
    <property type="match status" value="1"/>
</dbReference>
<keyword evidence="3 10" id="KW-0732">Signal</keyword>
<dbReference type="SMART" id="SM00473">
    <property type="entry name" value="PAN_AP"/>
    <property type="match status" value="2"/>
</dbReference>
<keyword evidence="9" id="KW-0245">EGF-like domain</keyword>
<dbReference type="InterPro" id="IPR016187">
    <property type="entry name" value="CTDL_fold"/>
</dbReference>
<evidence type="ECO:0000256" key="5">
    <source>
        <dbReference type="ARBA" id="ARBA00023136"/>
    </source>
</evidence>
<keyword evidence="4" id="KW-1133">Transmembrane helix</keyword>
<feature type="domain" description="EGF-like" evidence="11">
    <location>
        <begin position="118"/>
        <end position="161"/>
    </location>
</feature>
<feature type="chain" id="PRO_5047200091" evidence="10">
    <location>
        <begin position="22"/>
        <end position="579"/>
    </location>
</feature>
<feature type="signal peptide" evidence="10">
    <location>
        <begin position="1"/>
        <end position="21"/>
    </location>
</feature>
<evidence type="ECO:0000256" key="6">
    <source>
        <dbReference type="ARBA" id="ARBA00023157"/>
    </source>
</evidence>
<sequence>MLFVKLVEVLAKLSIVAPLFAVGQRYTTQDRKFYKLQSKSLLGNVTIVSHVKDHYDCSFMCVKYGHLTCLSFNFNTTVNEDGFHFCELSNSERYLEPQKTQEMPGNDYYGTTTEFLFSFWPCLSSPCNYGGTCTNGPGEGEFSCQCKPEVSVRPFIDDACNIDLTDVYFYPVPQYTNLYIASVERYRLNYYDAQRFCELHGATLATHAQLLQAWNNGSEYCAYAWLADGTVVFPMQAASPLCGNFVGLDLSQIVVRYTATGLHITFHSSSARLDGIHPVQIHLIGIRDSPDLRCGRNKEASLHGKPFLEMHPLKSFQAFTKCLLVVPFLFTVGQRYDTRERTFYRLKDQSLVGNVSVVRQIKDVHDCSFLCMEYGPFTCLSFNFNNTLNENGFHFCELSNVSEFHLEPQRKQEIPGIDYYGMTNKSLFSVWPCLSSPCNYEGTCSYGPKPGDYSCQCKPEVSIRPFIDNNCSIDLTGVEFYPVAQYTKLYVASVERYLLSFSDAQRFCELHGTTLAEYSHLLQAWQNGFQHCKYGWLADGTAQYPMQQSLGNCGNFIGVSGYNWQIDKSSTFDAWCYKD</sequence>
<gene>
    <name evidence="14" type="ORF">PEVE_00043800</name>
</gene>
<evidence type="ECO:0000313" key="14">
    <source>
        <dbReference type="EMBL" id="CAH3145923.1"/>
    </source>
</evidence>
<evidence type="ECO:0000256" key="7">
    <source>
        <dbReference type="ARBA" id="ARBA00023170"/>
    </source>
</evidence>
<evidence type="ECO:0000256" key="9">
    <source>
        <dbReference type="PROSITE-ProRule" id="PRU00076"/>
    </source>
</evidence>
<feature type="domain" description="Link" evidence="13">
    <location>
        <begin position="175"/>
        <end position="269"/>
    </location>
</feature>
<dbReference type="Pfam" id="PF00193">
    <property type="entry name" value="Xlink"/>
    <property type="match status" value="2"/>
</dbReference>
<dbReference type="SUPFAM" id="SSF57414">
    <property type="entry name" value="Hairpin loop containing domain-like"/>
    <property type="match status" value="1"/>
</dbReference>
<dbReference type="SUPFAM" id="SSF56436">
    <property type="entry name" value="C-type lectin-like"/>
    <property type="match status" value="2"/>
</dbReference>
<dbReference type="InterPro" id="IPR043210">
    <property type="entry name" value="CD44_antigen-like"/>
</dbReference>
<evidence type="ECO:0000256" key="8">
    <source>
        <dbReference type="ARBA" id="ARBA00023180"/>
    </source>
</evidence>
<evidence type="ECO:0000256" key="3">
    <source>
        <dbReference type="ARBA" id="ARBA00022729"/>
    </source>
</evidence>
<evidence type="ECO:0000256" key="4">
    <source>
        <dbReference type="ARBA" id="ARBA00022989"/>
    </source>
</evidence>
<feature type="domain" description="EGF-like" evidence="11">
    <location>
        <begin position="429"/>
        <end position="472"/>
    </location>
</feature>
<feature type="disulfide bond" evidence="9">
    <location>
        <begin position="438"/>
        <end position="455"/>
    </location>
</feature>
<evidence type="ECO:0000256" key="2">
    <source>
        <dbReference type="ARBA" id="ARBA00022692"/>
    </source>
</evidence>
<dbReference type="PANTHER" id="PTHR10225">
    <property type="entry name" value="HYALURONAN RECEPTOR"/>
    <property type="match status" value="1"/>
</dbReference>
<organism evidence="14 15">
    <name type="scientific">Porites evermanni</name>
    <dbReference type="NCBI Taxonomy" id="104178"/>
    <lineage>
        <taxon>Eukaryota</taxon>
        <taxon>Metazoa</taxon>
        <taxon>Cnidaria</taxon>
        <taxon>Anthozoa</taxon>
        <taxon>Hexacorallia</taxon>
        <taxon>Scleractinia</taxon>
        <taxon>Fungiina</taxon>
        <taxon>Poritidae</taxon>
        <taxon>Porites</taxon>
    </lineage>
</organism>
<protein>
    <submittedName>
        <fullName evidence="14">Uncharacterized protein</fullName>
    </submittedName>
</protein>
<evidence type="ECO:0000256" key="10">
    <source>
        <dbReference type="SAM" id="SignalP"/>
    </source>
</evidence>
<dbReference type="InterPro" id="IPR016186">
    <property type="entry name" value="C-type_lectin-like/link_sf"/>
</dbReference>
<evidence type="ECO:0000259" key="11">
    <source>
        <dbReference type="PROSITE" id="PS50026"/>
    </source>
</evidence>
<evidence type="ECO:0000259" key="13">
    <source>
        <dbReference type="PROSITE" id="PS50963"/>
    </source>
</evidence>